<dbReference type="GO" id="GO:0046872">
    <property type="term" value="F:metal ion binding"/>
    <property type="evidence" value="ECO:0007669"/>
    <property type="project" value="UniProtKB-KW"/>
</dbReference>
<evidence type="ECO:0000256" key="1">
    <source>
        <dbReference type="ARBA" id="ARBA00000683"/>
    </source>
</evidence>
<dbReference type="EMBL" id="RZUG01000001">
    <property type="protein sequence ID" value="KAA8826854.1"/>
    <property type="molecule type" value="Genomic_DNA"/>
</dbReference>
<dbReference type="InterPro" id="IPR036618">
    <property type="entry name" value="PtsI_HPr-bd_sf"/>
</dbReference>
<evidence type="ECO:0000256" key="7">
    <source>
        <dbReference type="ARBA" id="ARBA00016544"/>
    </source>
</evidence>
<keyword evidence="10" id="KW-0762">Sugar transport</keyword>
<evidence type="ECO:0000259" key="18">
    <source>
        <dbReference type="Pfam" id="PF02896"/>
    </source>
</evidence>
<name>A0A5J5EAQ3_9BIFI</name>
<evidence type="ECO:0000256" key="10">
    <source>
        <dbReference type="ARBA" id="ARBA00022597"/>
    </source>
</evidence>
<keyword evidence="15" id="KW-0460">Magnesium</keyword>
<evidence type="ECO:0000256" key="12">
    <source>
        <dbReference type="ARBA" id="ARBA00022683"/>
    </source>
</evidence>
<dbReference type="Pfam" id="PF05524">
    <property type="entry name" value="PEP-utilisers_N"/>
    <property type="match status" value="1"/>
</dbReference>
<evidence type="ECO:0000313" key="20">
    <source>
        <dbReference type="EMBL" id="KAA8826854.1"/>
    </source>
</evidence>
<evidence type="ECO:0000256" key="6">
    <source>
        <dbReference type="ARBA" id="ARBA00012232"/>
    </source>
</evidence>
<dbReference type="NCBIfam" id="TIGR01417">
    <property type="entry name" value="PTS_I_fam"/>
    <property type="match status" value="1"/>
</dbReference>
<evidence type="ECO:0000256" key="14">
    <source>
        <dbReference type="ARBA" id="ARBA00022777"/>
    </source>
</evidence>
<comment type="subcellular location">
    <subcellularLocation>
        <location evidence="4">Cytoplasm</location>
    </subcellularLocation>
</comment>
<dbReference type="InterPro" id="IPR015813">
    <property type="entry name" value="Pyrv/PenolPyrv_kinase-like_dom"/>
</dbReference>
<dbReference type="Pfam" id="PF02896">
    <property type="entry name" value="PEP-utilizers_C"/>
    <property type="match status" value="1"/>
</dbReference>
<dbReference type="Gene3D" id="3.20.20.60">
    <property type="entry name" value="Phosphoenolpyruvate-binding domains"/>
    <property type="match status" value="1"/>
</dbReference>
<keyword evidence="11 20" id="KW-0808">Transferase</keyword>
<dbReference type="SUPFAM" id="SSF47831">
    <property type="entry name" value="Enzyme I of the PEP:sugar phosphotransferase system HPr-binding (sub)domain"/>
    <property type="match status" value="1"/>
</dbReference>
<keyword evidence="8" id="KW-0813">Transport</keyword>
<evidence type="ECO:0000313" key="21">
    <source>
        <dbReference type="Proteomes" id="UP000326251"/>
    </source>
</evidence>
<evidence type="ECO:0000256" key="4">
    <source>
        <dbReference type="ARBA" id="ARBA00004496"/>
    </source>
</evidence>
<evidence type="ECO:0000256" key="11">
    <source>
        <dbReference type="ARBA" id="ARBA00022679"/>
    </source>
</evidence>
<organism evidence="20 21">
    <name type="scientific">Bifidobacterium reuteri</name>
    <dbReference type="NCBI Taxonomy" id="983706"/>
    <lineage>
        <taxon>Bacteria</taxon>
        <taxon>Bacillati</taxon>
        <taxon>Actinomycetota</taxon>
        <taxon>Actinomycetes</taxon>
        <taxon>Bifidobacteriales</taxon>
        <taxon>Bifidobacteriaceae</taxon>
        <taxon>Bifidobacterium</taxon>
    </lineage>
</organism>
<keyword evidence="20" id="KW-0670">Pyruvate</keyword>
<reference evidence="20 21" key="1">
    <citation type="journal article" date="2019" name="Syst. Appl. Microbiol.">
        <title>Characterization of Bifidobacterium species in feaces of the Egyptian fruit bat: Description of B. vespertilionis sp. nov. and B. rousetti sp. nov.</title>
        <authorList>
            <person name="Modesto M."/>
            <person name="Satti M."/>
            <person name="Watanabe K."/>
            <person name="Puglisi E."/>
            <person name="Morelli L."/>
            <person name="Huang C.-H."/>
            <person name="Liou J.-S."/>
            <person name="Miyashita M."/>
            <person name="Tamura T."/>
            <person name="Saito S."/>
            <person name="Mori K."/>
            <person name="Huang L."/>
            <person name="Sciavilla P."/>
            <person name="Sandri C."/>
            <person name="Spiezio C."/>
            <person name="Vitali F."/>
            <person name="Cavalieri D."/>
            <person name="Perpetuini G."/>
            <person name="Tofalo R."/>
            <person name="Bonetti A."/>
            <person name="Arita M."/>
            <person name="Mattarelli P."/>
        </authorList>
    </citation>
    <scope>NUCLEOTIDE SEQUENCE [LARGE SCALE GENOMIC DNA]</scope>
    <source>
        <strain evidence="20 21">RST19</strain>
    </source>
</reference>
<accession>A0A5J5EAQ3</accession>
<comment type="caution">
    <text evidence="20">The sequence shown here is derived from an EMBL/GenBank/DDBJ whole genome shotgun (WGS) entry which is preliminary data.</text>
</comment>
<keyword evidence="13" id="KW-0479">Metal-binding</keyword>
<keyword evidence="12" id="KW-0598">Phosphotransferase system</keyword>
<keyword evidence="9" id="KW-0963">Cytoplasm</keyword>
<feature type="domain" description="PEP-utilising enzyme C-terminal" evidence="18">
    <location>
        <begin position="285"/>
        <end position="569"/>
    </location>
</feature>
<dbReference type="Proteomes" id="UP000326251">
    <property type="component" value="Unassembled WGS sequence"/>
</dbReference>
<dbReference type="InterPro" id="IPR000121">
    <property type="entry name" value="PEP_util_C"/>
</dbReference>
<evidence type="ECO:0000259" key="19">
    <source>
        <dbReference type="Pfam" id="PF05524"/>
    </source>
</evidence>
<dbReference type="Gene3D" id="1.10.274.10">
    <property type="entry name" value="PtsI, HPr-binding domain"/>
    <property type="match status" value="1"/>
</dbReference>
<proteinExistence type="inferred from homology"/>
<evidence type="ECO:0000256" key="3">
    <source>
        <dbReference type="ARBA" id="ARBA00002728"/>
    </source>
</evidence>
<evidence type="ECO:0000256" key="8">
    <source>
        <dbReference type="ARBA" id="ARBA00022448"/>
    </source>
</evidence>
<feature type="domain" description="PEP-utilising enzyme mobile" evidence="17">
    <location>
        <begin position="163"/>
        <end position="233"/>
    </location>
</feature>
<dbReference type="PANTHER" id="PTHR46244">
    <property type="entry name" value="PHOSPHOENOLPYRUVATE-PROTEIN PHOSPHOTRANSFERASE"/>
    <property type="match status" value="1"/>
</dbReference>
<dbReference type="GO" id="GO:0008965">
    <property type="term" value="F:phosphoenolpyruvate-protein phosphotransferase activity"/>
    <property type="evidence" value="ECO:0007669"/>
    <property type="project" value="UniProtKB-EC"/>
</dbReference>
<dbReference type="SUPFAM" id="SSF51621">
    <property type="entry name" value="Phosphoenolpyruvate/pyruvate domain"/>
    <property type="match status" value="1"/>
</dbReference>
<comment type="similarity">
    <text evidence="5">Belongs to the PEP-utilizing enzyme family.</text>
</comment>
<comment type="cofactor">
    <cofactor evidence="2">
        <name>Mg(2+)</name>
        <dbReference type="ChEBI" id="CHEBI:18420"/>
    </cofactor>
</comment>
<dbReference type="InterPro" id="IPR040442">
    <property type="entry name" value="Pyrv_kinase-like_dom_sf"/>
</dbReference>
<protein>
    <recommendedName>
        <fullName evidence="7">Phosphoenolpyruvate-protein phosphotransferase</fullName>
        <ecNumber evidence="6">2.7.3.9</ecNumber>
    </recommendedName>
    <alternativeName>
        <fullName evidence="16">Phosphotransferase system, enzyme I</fullName>
    </alternativeName>
</protein>
<dbReference type="InterPro" id="IPR008279">
    <property type="entry name" value="PEP-util_enz_mobile_dom"/>
</dbReference>
<dbReference type="InterPro" id="IPR006318">
    <property type="entry name" value="PTS_EI-like"/>
</dbReference>
<dbReference type="InterPro" id="IPR050499">
    <property type="entry name" value="PEP-utilizing_PTS_enzyme"/>
</dbReference>
<feature type="domain" description="Phosphotransferase system enzyme I N-terminal" evidence="19">
    <location>
        <begin position="10"/>
        <end position="127"/>
    </location>
</feature>
<dbReference type="GO" id="GO:0016301">
    <property type="term" value="F:kinase activity"/>
    <property type="evidence" value="ECO:0007669"/>
    <property type="project" value="UniProtKB-KW"/>
</dbReference>
<evidence type="ECO:0000256" key="2">
    <source>
        <dbReference type="ARBA" id="ARBA00001946"/>
    </source>
</evidence>
<dbReference type="EC" id="2.7.3.9" evidence="6"/>
<keyword evidence="14" id="KW-0418">Kinase</keyword>
<evidence type="ECO:0000256" key="15">
    <source>
        <dbReference type="ARBA" id="ARBA00022842"/>
    </source>
</evidence>
<evidence type="ECO:0000256" key="9">
    <source>
        <dbReference type="ARBA" id="ARBA00022490"/>
    </source>
</evidence>
<gene>
    <name evidence="20" type="primary">ptsP</name>
    <name evidence="20" type="ORF">EMO92_00330</name>
</gene>
<evidence type="ECO:0000256" key="5">
    <source>
        <dbReference type="ARBA" id="ARBA00007837"/>
    </source>
</evidence>
<dbReference type="GO" id="GO:0009401">
    <property type="term" value="P:phosphoenolpyruvate-dependent sugar phosphotransferase system"/>
    <property type="evidence" value="ECO:0007669"/>
    <property type="project" value="UniProtKB-KW"/>
</dbReference>
<dbReference type="Gene3D" id="3.50.30.10">
    <property type="entry name" value="Phosphohistidine domain"/>
    <property type="match status" value="1"/>
</dbReference>
<dbReference type="Pfam" id="PF00391">
    <property type="entry name" value="PEP-utilizers"/>
    <property type="match status" value="1"/>
</dbReference>
<dbReference type="GO" id="GO:0005737">
    <property type="term" value="C:cytoplasm"/>
    <property type="evidence" value="ECO:0007669"/>
    <property type="project" value="UniProtKB-SubCell"/>
</dbReference>
<dbReference type="SUPFAM" id="SSF52009">
    <property type="entry name" value="Phosphohistidine domain"/>
    <property type="match status" value="1"/>
</dbReference>
<evidence type="ECO:0000259" key="17">
    <source>
        <dbReference type="Pfam" id="PF00391"/>
    </source>
</evidence>
<dbReference type="InterPro" id="IPR036637">
    <property type="entry name" value="Phosphohistidine_dom_sf"/>
</dbReference>
<dbReference type="InterPro" id="IPR008731">
    <property type="entry name" value="PTS_EIN"/>
</dbReference>
<comment type="catalytic activity">
    <reaction evidence="1">
        <text>L-histidyl-[protein] + phosphoenolpyruvate = N(pros)-phospho-L-histidyl-[protein] + pyruvate</text>
        <dbReference type="Rhea" id="RHEA:23880"/>
        <dbReference type="Rhea" id="RHEA-COMP:9745"/>
        <dbReference type="Rhea" id="RHEA-COMP:9746"/>
        <dbReference type="ChEBI" id="CHEBI:15361"/>
        <dbReference type="ChEBI" id="CHEBI:29979"/>
        <dbReference type="ChEBI" id="CHEBI:58702"/>
        <dbReference type="ChEBI" id="CHEBI:64837"/>
        <dbReference type="EC" id="2.7.3.9"/>
    </reaction>
</comment>
<evidence type="ECO:0000256" key="16">
    <source>
        <dbReference type="ARBA" id="ARBA00033235"/>
    </source>
</evidence>
<evidence type="ECO:0000256" key="13">
    <source>
        <dbReference type="ARBA" id="ARBA00022723"/>
    </source>
</evidence>
<sequence>MNGDERRVLRGIGVSSGVASGRVRLMHEPPGVDEGEPSCVDPQLDMIRVRAAMAAVASSLRERSLQAADDTTRAMLAANARLAEDRGLDKAIMKHLLAGDGVTHAVANAVGEYIERFGKAGGMMAERITDLNDIRSRLIAELRGLPVAVPQCDAVSDAICDIPVILVARDLSPADAAALDPAAVRGLVLEEGGATGHTAILAAERGIPAVVGVHGVMEAADDDTRIVLNGGTGEVIINPDAADLYRAAGRVTRRKASLNDGASGAADGTAAGIAAASTVGDAAAGDAAATFAMTADGCRILLNANVGTPAEAEEAARAGVDGIGLLRSEFLFLNRSQAPTEAEQTAAYARAVQAFGGRPVVVRTFDAGADKPLAFARIGGNETLAVTNPALGVRGIRLGMLREDLLDTQLAALANAYRASGHSISGHSLKVMAPMVTTVQETKWFVDKAHDAGLPYAGIMIETPAAAVQAASLLAVADFASIGTNDLAQYTMAADRLDSSLSSLLDPWQPALLRMMRIAVEGGLAAGKPISVCGEAAGDPLLALVFVGLGIRSLSMAWRKTVAVRSALRLHSLADCKRMAQAALDARSAVEARQSALALADVRLRDVL</sequence>
<dbReference type="AlphaFoldDB" id="A0A5J5EAQ3"/>
<dbReference type="PRINTS" id="PR01736">
    <property type="entry name" value="PHPHTRNFRASE"/>
</dbReference>
<comment type="function">
    <text evidence="3">General (non sugar-specific) component of the phosphoenolpyruvate-dependent sugar phosphotransferase system (sugar PTS). This major carbohydrate active-transport system catalyzes the phosphorylation of incoming sugar substrates concomitantly with their translocation across the cell membrane. Enzyme I transfers the phosphoryl group from phosphoenolpyruvate (PEP) to the phosphoryl carrier protein (HPr).</text>
</comment>
<dbReference type="PANTHER" id="PTHR46244:SF3">
    <property type="entry name" value="PHOSPHOENOLPYRUVATE-PROTEIN PHOSPHOTRANSFERASE"/>
    <property type="match status" value="1"/>
</dbReference>